<organism evidence="1 2">
    <name type="scientific">Marchantia polymorpha</name>
    <name type="common">Common liverwort</name>
    <name type="synonym">Marchantia aquatica</name>
    <dbReference type="NCBI Taxonomy" id="3197"/>
    <lineage>
        <taxon>Eukaryota</taxon>
        <taxon>Viridiplantae</taxon>
        <taxon>Streptophyta</taxon>
        <taxon>Embryophyta</taxon>
        <taxon>Marchantiophyta</taxon>
        <taxon>Marchantiopsida</taxon>
        <taxon>Marchantiidae</taxon>
        <taxon>Marchantiales</taxon>
        <taxon>Marchantiaceae</taxon>
        <taxon>Marchantia</taxon>
    </lineage>
</organism>
<name>A0A2R6W8N8_MARPO</name>
<sequence>MRRWKGRDVGARLARRRGFELVTSVLSRWGESSAARDSEPSIRDCELVVESACDSEPEYFAGIDRNESEKLLLVLLHPMLQL</sequence>
<dbReference type="EMBL" id="KZ772799">
    <property type="protein sequence ID" value="PTQ30238.1"/>
    <property type="molecule type" value="Genomic_DNA"/>
</dbReference>
<reference evidence="2" key="1">
    <citation type="journal article" date="2017" name="Cell">
        <title>Insights into land plant evolution garnered from the Marchantia polymorpha genome.</title>
        <authorList>
            <person name="Bowman J.L."/>
            <person name="Kohchi T."/>
            <person name="Yamato K.T."/>
            <person name="Jenkins J."/>
            <person name="Shu S."/>
            <person name="Ishizaki K."/>
            <person name="Yamaoka S."/>
            <person name="Nishihama R."/>
            <person name="Nakamura Y."/>
            <person name="Berger F."/>
            <person name="Adam C."/>
            <person name="Aki S.S."/>
            <person name="Althoff F."/>
            <person name="Araki T."/>
            <person name="Arteaga-Vazquez M.A."/>
            <person name="Balasubrmanian S."/>
            <person name="Barry K."/>
            <person name="Bauer D."/>
            <person name="Boehm C.R."/>
            <person name="Briginshaw L."/>
            <person name="Caballero-Perez J."/>
            <person name="Catarino B."/>
            <person name="Chen F."/>
            <person name="Chiyoda S."/>
            <person name="Chovatia M."/>
            <person name="Davies K.M."/>
            <person name="Delmans M."/>
            <person name="Demura T."/>
            <person name="Dierschke T."/>
            <person name="Dolan L."/>
            <person name="Dorantes-Acosta A.E."/>
            <person name="Eklund D.M."/>
            <person name="Florent S.N."/>
            <person name="Flores-Sandoval E."/>
            <person name="Fujiyama A."/>
            <person name="Fukuzawa H."/>
            <person name="Galik B."/>
            <person name="Grimanelli D."/>
            <person name="Grimwood J."/>
            <person name="Grossniklaus U."/>
            <person name="Hamada T."/>
            <person name="Haseloff J."/>
            <person name="Hetherington A.J."/>
            <person name="Higo A."/>
            <person name="Hirakawa Y."/>
            <person name="Hundley H.N."/>
            <person name="Ikeda Y."/>
            <person name="Inoue K."/>
            <person name="Inoue S.I."/>
            <person name="Ishida S."/>
            <person name="Jia Q."/>
            <person name="Kakita M."/>
            <person name="Kanazawa T."/>
            <person name="Kawai Y."/>
            <person name="Kawashima T."/>
            <person name="Kennedy M."/>
            <person name="Kinose K."/>
            <person name="Kinoshita T."/>
            <person name="Kohara Y."/>
            <person name="Koide E."/>
            <person name="Komatsu K."/>
            <person name="Kopischke S."/>
            <person name="Kubo M."/>
            <person name="Kyozuka J."/>
            <person name="Lagercrantz U."/>
            <person name="Lin S.S."/>
            <person name="Lindquist E."/>
            <person name="Lipzen A.M."/>
            <person name="Lu C.W."/>
            <person name="De Luna E."/>
            <person name="Martienssen R.A."/>
            <person name="Minamino N."/>
            <person name="Mizutani M."/>
            <person name="Mizutani M."/>
            <person name="Mochizuki N."/>
            <person name="Monte I."/>
            <person name="Mosher R."/>
            <person name="Nagasaki H."/>
            <person name="Nakagami H."/>
            <person name="Naramoto S."/>
            <person name="Nishitani K."/>
            <person name="Ohtani M."/>
            <person name="Okamoto T."/>
            <person name="Okumura M."/>
            <person name="Phillips J."/>
            <person name="Pollak B."/>
            <person name="Reinders A."/>
            <person name="Rovekamp M."/>
            <person name="Sano R."/>
            <person name="Sawa S."/>
            <person name="Schmid M.W."/>
            <person name="Shirakawa M."/>
            <person name="Solano R."/>
            <person name="Spunde A."/>
            <person name="Suetsugu N."/>
            <person name="Sugano S."/>
            <person name="Sugiyama A."/>
            <person name="Sun R."/>
            <person name="Suzuki Y."/>
            <person name="Takenaka M."/>
            <person name="Takezawa D."/>
            <person name="Tomogane H."/>
            <person name="Tsuzuki M."/>
            <person name="Ueda T."/>
            <person name="Umeda M."/>
            <person name="Ward J.M."/>
            <person name="Watanabe Y."/>
            <person name="Yazaki K."/>
            <person name="Yokoyama R."/>
            <person name="Yoshitake Y."/>
            <person name="Yotsui I."/>
            <person name="Zachgo S."/>
            <person name="Schmutz J."/>
        </authorList>
    </citation>
    <scope>NUCLEOTIDE SEQUENCE [LARGE SCALE GENOMIC DNA]</scope>
    <source>
        <strain evidence="2">Tak-1</strain>
    </source>
</reference>
<accession>A0A2R6W8N8</accession>
<gene>
    <name evidence="1" type="ORF">MARPO_0127s0024</name>
</gene>
<dbReference type="AlphaFoldDB" id="A0A2R6W8N8"/>
<dbReference type="Gramene" id="Mp5g07610.1">
    <property type="protein sequence ID" value="Mp5g07610.1.cds1"/>
    <property type="gene ID" value="Mp5g07610"/>
</dbReference>
<keyword evidence="2" id="KW-1185">Reference proteome</keyword>
<dbReference type="Proteomes" id="UP000244005">
    <property type="component" value="Unassembled WGS sequence"/>
</dbReference>
<proteinExistence type="predicted"/>
<protein>
    <submittedName>
        <fullName evidence="1">Uncharacterized protein</fullName>
    </submittedName>
</protein>
<evidence type="ECO:0000313" key="1">
    <source>
        <dbReference type="EMBL" id="PTQ30238.1"/>
    </source>
</evidence>
<evidence type="ECO:0000313" key="2">
    <source>
        <dbReference type="Proteomes" id="UP000244005"/>
    </source>
</evidence>